<dbReference type="PANTHER" id="PTHR30620">
    <property type="entry name" value="PERIPLASMIC BETA-GLUCOSIDASE-RELATED"/>
    <property type="match status" value="1"/>
</dbReference>
<proteinExistence type="inferred from homology"/>
<comment type="similarity">
    <text evidence="2">Belongs to the glycosyl hydrolase 3 family.</text>
</comment>
<evidence type="ECO:0000256" key="4">
    <source>
        <dbReference type="ARBA" id="ARBA00022729"/>
    </source>
</evidence>
<evidence type="ECO:0000259" key="8">
    <source>
        <dbReference type="Pfam" id="PF01915"/>
    </source>
</evidence>
<protein>
    <recommendedName>
        <fullName evidence="3">beta-glucosidase</fullName>
        <ecNumber evidence="3">3.2.1.21</ecNumber>
    </recommendedName>
</protein>
<dbReference type="PANTHER" id="PTHR30620:SF16">
    <property type="entry name" value="LYSOSOMAL BETA GLUCOSIDASE"/>
    <property type="match status" value="1"/>
</dbReference>
<organism evidence="9 10">
    <name type="scientific">Clostridium fungisolvens</name>
    <dbReference type="NCBI Taxonomy" id="1604897"/>
    <lineage>
        <taxon>Bacteria</taxon>
        <taxon>Bacillati</taxon>
        <taxon>Bacillota</taxon>
        <taxon>Clostridia</taxon>
        <taxon>Eubacteriales</taxon>
        <taxon>Clostridiaceae</taxon>
        <taxon>Clostridium</taxon>
    </lineage>
</organism>
<dbReference type="InterPro" id="IPR017853">
    <property type="entry name" value="GH"/>
</dbReference>
<dbReference type="RefSeq" id="WP_183277574.1">
    <property type="nucleotide sequence ID" value="NZ_BLZR01000001.1"/>
</dbReference>
<evidence type="ECO:0000313" key="10">
    <source>
        <dbReference type="Proteomes" id="UP000580568"/>
    </source>
</evidence>
<dbReference type="InterPro" id="IPR001764">
    <property type="entry name" value="Glyco_hydro_3_N"/>
</dbReference>
<name>A0A6V8SHQ3_9CLOT</name>
<dbReference type="SUPFAM" id="SSF52279">
    <property type="entry name" value="Beta-D-glucan exohydrolase, C-terminal domain"/>
    <property type="match status" value="1"/>
</dbReference>
<accession>A0A6V8SHQ3</accession>
<dbReference type="Pfam" id="PF01915">
    <property type="entry name" value="Glyco_hydro_3_C"/>
    <property type="match status" value="1"/>
</dbReference>
<gene>
    <name evidence="9" type="ORF">bsdtw1_02219</name>
</gene>
<evidence type="ECO:0000256" key="2">
    <source>
        <dbReference type="ARBA" id="ARBA00005336"/>
    </source>
</evidence>
<dbReference type="AlphaFoldDB" id="A0A6V8SHQ3"/>
<feature type="domain" description="Glycoside hydrolase family 3 C-terminal" evidence="8">
    <location>
        <begin position="502"/>
        <end position="734"/>
    </location>
</feature>
<evidence type="ECO:0000259" key="7">
    <source>
        <dbReference type="Pfam" id="PF00933"/>
    </source>
</evidence>
<feature type="domain" description="Glycoside hydrolase family 3 N-terminal" evidence="7">
    <location>
        <begin position="120"/>
        <end position="460"/>
    </location>
</feature>
<dbReference type="Gene3D" id="3.20.20.300">
    <property type="entry name" value="Glycoside hydrolase, family 3, N-terminal domain"/>
    <property type="match status" value="1"/>
</dbReference>
<keyword evidence="4" id="KW-0732">Signal</keyword>
<sequence length="750" mass="84356">MRNWRQIDKGDYVIIINESGKNVAYSKNSGIKIIEQDGFAFKNLSKSGKLEKYEDWRLPAKERAKDLASKLSIKQIAGLMLYSGHQAVFSKKDSFSKAFDGTYNGKTFDEADAKITDLTDQQRRFLTDDNLRHVLVTAVDDAKTAALWNNNLQTFVEGVGFGIPVNISSDPRHTTSANAEFNAGAGGDISKWPEPLGLAATFSSEEVSKFGFIASKEYRALGISTALSPQVDIATDPRWMRFSGTLGEDPILARDLAEAYCNGFQTSVGESETEDGWGYESVNAMVKHWPGGGSCESGRDAHFAYGKYAVYPGNNFNDHLIPFTEGAFKLSGKTKKASAVMPYYTISYDIDKKYGENVGNSFSKYIIKDLLREKYDYDGVVCTDWGITKENHIIDGFISGKSWGVEKLSESERHYKVLMAGVDQFGGNNEVLPILEAYEMGVKELGEKYMRERFEKSAVRLLLNIFRTGLFENPYVDPEESDKLVGNAEYMKTGYECQLKSLVMLKNKNQILPIRERKNVYIPKRRLKESIDWFGNIIPERVVEPVNKAIIEKYFNVVEKAEEADFSIVFIESPKTVGYSKKDGYVPISLQYRPYKATSSRKVSLAGGDPLEESNNRSYFGKTNYATNEEDLDIILETKNLMGQKPIVVSINMANPTVLSEFEEKADAIVVDFGVQAQVILDIISGKHSPSGLLPFNMPKNMDTVEEQFEDVPHDMKCYKDELGNEYSFAYGLNFNGVINDERVRKYKRI</sequence>
<dbReference type="GO" id="GO:0008422">
    <property type="term" value="F:beta-glucosidase activity"/>
    <property type="evidence" value="ECO:0007669"/>
    <property type="project" value="UniProtKB-EC"/>
</dbReference>
<reference evidence="9 10" key="1">
    <citation type="submission" date="2020-07" db="EMBL/GenBank/DDBJ databases">
        <title>A new beta-1,3-glucan-decomposing anaerobic bacterium isolated from anoxic soil subjected to biological soil disinfestation.</title>
        <authorList>
            <person name="Ueki A."/>
            <person name="Tonouchi A."/>
        </authorList>
    </citation>
    <scope>NUCLEOTIDE SEQUENCE [LARGE SCALE GENOMIC DNA]</scope>
    <source>
        <strain evidence="9 10">TW1</strain>
    </source>
</reference>
<keyword evidence="5" id="KW-0378">Hydrolase</keyword>
<evidence type="ECO:0000256" key="6">
    <source>
        <dbReference type="ARBA" id="ARBA00023295"/>
    </source>
</evidence>
<dbReference type="EC" id="3.2.1.21" evidence="3"/>
<dbReference type="SUPFAM" id="SSF51445">
    <property type="entry name" value="(Trans)glycosidases"/>
    <property type="match status" value="1"/>
</dbReference>
<dbReference type="InterPro" id="IPR036881">
    <property type="entry name" value="Glyco_hydro_3_C_sf"/>
</dbReference>
<dbReference type="InterPro" id="IPR036962">
    <property type="entry name" value="Glyco_hydro_3_N_sf"/>
</dbReference>
<dbReference type="InterPro" id="IPR051915">
    <property type="entry name" value="Cellulose_Degrad_GH3"/>
</dbReference>
<dbReference type="PRINTS" id="PR00133">
    <property type="entry name" value="GLHYDRLASE3"/>
</dbReference>
<comment type="catalytic activity">
    <reaction evidence="1">
        <text>Hydrolysis of terminal, non-reducing beta-D-glucosyl residues with release of beta-D-glucose.</text>
        <dbReference type="EC" id="3.2.1.21"/>
    </reaction>
</comment>
<keyword evidence="6" id="KW-0326">Glycosidase</keyword>
<evidence type="ECO:0000256" key="5">
    <source>
        <dbReference type="ARBA" id="ARBA00022801"/>
    </source>
</evidence>
<dbReference type="Gene3D" id="3.40.50.1700">
    <property type="entry name" value="Glycoside hydrolase family 3 C-terminal domain"/>
    <property type="match status" value="1"/>
</dbReference>
<dbReference type="Pfam" id="PF00933">
    <property type="entry name" value="Glyco_hydro_3"/>
    <property type="match status" value="1"/>
</dbReference>
<dbReference type="Proteomes" id="UP000580568">
    <property type="component" value="Unassembled WGS sequence"/>
</dbReference>
<comment type="caution">
    <text evidence="9">The sequence shown here is derived from an EMBL/GenBank/DDBJ whole genome shotgun (WGS) entry which is preliminary data.</text>
</comment>
<keyword evidence="10" id="KW-1185">Reference proteome</keyword>
<evidence type="ECO:0000256" key="1">
    <source>
        <dbReference type="ARBA" id="ARBA00000448"/>
    </source>
</evidence>
<dbReference type="GO" id="GO:0009251">
    <property type="term" value="P:glucan catabolic process"/>
    <property type="evidence" value="ECO:0007669"/>
    <property type="project" value="TreeGrafter"/>
</dbReference>
<dbReference type="EMBL" id="BLZR01000001">
    <property type="protein sequence ID" value="GFP76122.1"/>
    <property type="molecule type" value="Genomic_DNA"/>
</dbReference>
<evidence type="ECO:0000256" key="3">
    <source>
        <dbReference type="ARBA" id="ARBA00012744"/>
    </source>
</evidence>
<evidence type="ECO:0000313" key="9">
    <source>
        <dbReference type="EMBL" id="GFP76122.1"/>
    </source>
</evidence>
<dbReference type="InterPro" id="IPR002772">
    <property type="entry name" value="Glyco_hydro_3_C"/>
</dbReference>